<accession>A0A194WWF9</accession>
<dbReference type="EMBL" id="KQ947424">
    <property type="protein sequence ID" value="KUJ12313.1"/>
    <property type="molecule type" value="Genomic_DNA"/>
</dbReference>
<sequence length="151" mass="17202">MGARLSVAGKHYMTLQYRVCKFLRTIPPPQGYCFDCGYLFHMKITRLILFIRDFSRLLFQRPFLFSSISIIIISTTNPELLPTQLDARLTQGIQCFVQFFSVRGFLGFVSASGYVSRRCNYGKAAVGAHEIMGGLLAVDAREVWDWEDDLS</sequence>
<dbReference type="InParanoid" id="A0A194WWF9"/>
<protein>
    <submittedName>
        <fullName evidence="1">Uncharacterized protein</fullName>
    </submittedName>
</protein>
<dbReference type="RefSeq" id="XP_018066668.1">
    <property type="nucleotide sequence ID" value="XM_018215631.1"/>
</dbReference>
<dbReference type="Proteomes" id="UP000070700">
    <property type="component" value="Unassembled WGS sequence"/>
</dbReference>
<evidence type="ECO:0000313" key="2">
    <source>
        <dbReference type="Proteomes" id="UP000070700"/>
    </source>
</evidence>
<proteinExistence type="predicted"/>
<name>A0A194WWF9_MOLSC</name>
<dbReference type="GeneID" id="28825357"/>
<organism evidence="1 2">
    <name type="scientific">Mollisia scopiformis</name>
    <name type="common">Conifer needle endophyte fungus</name>
    <name type="synonym">Phialocephala scopiformis</name>
    <dbReference type="NCBI Taxonomy" id="149040"/>
    <lineage>
        <taxon>Eukaryota</taxon>
        <taxon>Fungi</taxon>
        <taxon>Dikarya</taxon>
        <taxon>Ascomycota</taxon>
        <taxon>Pezizomycotina</taxon>
        <taxon>Leotiomycetes</taxon>
        <taxon>Helotiales</taxon>
        <taxon>Mollisiaceae</taxon>
        <taxon>Mollisia</taxon>
    </lineage>
</organism>
<dbReference type="KEGG" id="psco:LY89DRAFT_688062"/>
<evidence type="ECO:0000313" key="1">
    <source>
        <dbReference type="EMBL" id="KUJ12313.1"/>
    </source>
</evidence>
<dbReference type="AlphaFoldDB" id="A0A194WWF9"/>
<gene>
    <name evidence="1" type="ORF">LY89DRAFT_688062</name>
</gene>
<keyword evidence="2" id="KW-1185">Reference proteome</keyword>
<reference evidence="1 2" key="1">
    <citation type="submission" date="2015-10" db="EMBL/GenBank/DDBJ databases">
        <title>Full genome of DAOMC 229536 Phialocephala scopiformis, a fungal endophyte of spruce producing the potent anti-insectan compound rugulosin.</title>
        <authorList>
            <consortium name="DOE Joint Genome Institute"/>
            <person name="Walker A.K."/>
            <person name="Frasz S.L."/>
            <person name="Seifert K.A."/>
            <person name="Miller J.D."/>
            <person name="Mondo S.J."/>
            <person name="Labutti K."/>
            <person name="Lipzen A."/>
            <person name="Dockter R."/>
            <person name="Kennedy M."/>
            <person name="Grigoriev I.V."/>
            <person name="Spatafora J.W."/>
        </authorList>
    </citation>
    <scope>NUCLEOTIDE SEQUENCE [LARGE SCALE GENOMIC DNA]</scope>
    <source>
        <strain evidence="1 2">CBS 120377</strain>
    </source>
</reference>